<dbReference type="SUPFAM" id="SSF52047">
    <property type="entry name" value="RNI-like"/>
    <property type="match status" value="1"/>
</dbReference>
<name>A0A0A1TXM8_ENTIV</name>
<evidence type="ECO:0000313" key="2">
    <source>
        <dbReference type="Proteomes" id="UP000014680"/>
    </source>
</evidence>
<dbReference type="RefSeq" id="XP_004183631.1">
    <property type="nucleotide sequence ID" value="XM_004183583.1"/>
</dbReference>
<sequence>MIVLEKVYLANVLLYFTSSADVVTFSCISKKCQDVLGFIRITPSFIHNSDELATAAKNFFMQFKLFPNLETVVCNRYYFTGFIKEQVVSVVMKNMNLYDMPKELQTRVTSSTFSISCSTVDFSQFPELKRICLDIYSLPHFADYFTEKDRHFDFLRIKVHNNNIDSDTIKEIAYLNVEKIVFDITDCPDVSKFLSKQNLPQNVFIFSENYNNRLVGNVLVKNTPLTVISGVLSPQMLSDYFCASLSFRNRVDESWDFRDMTQLEDLSFTEQPTTIFPSTLTSLHADYFDDSMKLPCLQSLSVKQVTGYLPMTLTKLCVSDKNCVFPEGSMFSFLQNLGSFEVSFRPSQSQTLDDMLTSLTSLSLFPSNSQNNLNEFFKKVSNLKKLECSFENLPLSLPSLECLKIVTLNSIYQEPISLSLFSNLTELNINATGNCPKIDFPESVTFLSICQRSAADLSQLKNLKILVVYCYSCTVFLPPHIEMLVLNSAMITCTSECTVDYLFNSAYFPPFNQPSVKVFHTSTLFC</sequence>
<proteinExistence type="predicted"/>
<dbReference type="GeneID" id="14883220"/>
<dbReference type="VEuPathDB" id="AmoebaDB:EIN_065600"/>
<dbReference type="Proteomes" id="UP000014680">
    <property type="component" value="Unassembled WGS sequence"/>
</dbReference>
<accession>A0A0A1TXM8</accession>
<gene>
    <name evidence="1" type="ORF">EIN_065600</name>
</gene>
<dbReference type="InterPro" id="IPR032675">
    <property type="entry name" value="LRR_dom_sf"/>
</dbReference>
<reference evidence="1 2" key="1">
    <citation type="submission" date="2012-10" db="EMBL/GenBank/DDBJ databases">
        <authorList>
            <person name="Zafar N."/>
            <person name="Inman J."/>
            <person name="Hall N."/>
            <person name="Lorenzi H."/>
            <person name="Caler E."/>
        </authorList>
    </citation>
    <scope>NUCLEOTIDE SEQUENCE [LARGE SCALE GENOMIC DNA]</scope>
    <source>
        <strain evidence="1 2">IP1</strain>
    </source>
</reference>
<dbReference type="KEGG" id="eiv:EIN_065600"/>
<dbReference type="AlphaFoldDB" id="A0A0A1TXM8"/>
<evidence type="ECO:0000313" key="1">
    <source>
        <dbReference type="EMBL" id="ELP84285.1"/>
    </source>
</evidence>
<organism evidence="1 2">
    <name type="scientific">Entamoeba invadens IP1</name>
    <dbReference type="NCBI Taxonomy" id="370355"/>
    <lineage>
        <taxon>Eukaryota</taxon>
        <taxon>Amoebozoa</taxon>
        <taxon>Evosea</taxon>
        <taxon>Archamoebae</taxon>
        <taxon>Mastigamoebida</taxon>
        <taxon>Entamoebidae</taxon>
        <taxon>Entamoeba</taxon>
    </lineage>
</organism>
<protein>
    <submittedName>
        <fullName evidence="1">Uncharacterized protein</fullName>
    </submittedName>
</protein>
<dbReference type="Gene3D" id="3.80.10.10">
    <property type="entry name" value="Ribonuclease Inhibitor"/>
    <property type="match status" value="1"/>
</dbReference>
<dbReference type="EMBL" id="KB207140">
    <property type="protein sequence ID" value="ELP84285.1"/>
    <property type="molecule type" value="Genomic_DNA"/>
</dbReference>
<keyword evidence="2" id="KW-1185">Reference proteome</keyword>